<comment type="subcellular location">
    <subcellularLocation>
        <location evidence="1">Nucleus</location>
        <location evidence="1">Nucleolus</location>
    </subcellularLocation>
</comment>
<evidence type="ECO:0000256" key="5">
    <source>
        <dbReference type="ARBA" id="ARBA00023242"/>
    </source>
</evidence>
<gene>
    <name evidence="8" type="primary">LOC107274802</name>
</gene>
<keyword evidence="5" id="KW-0539">Nucleus</keyword>
<accession>A0AAJ7CFW1</accession>
<dbReference type="GeneID" id="107274802"/>
<organism evidence="7 8">
    <name type="scientific">Cephus cinctus</name>
    <name type="common">Wheat stem sawfly</name>
    <dbReference type="NCBI Taxonomy" id="211228"/>
    <lineage>
        <taxon>Eukaryota</taxon>
        <taxon>Metazoa</taxon>
        <taxon>Ecdysozoa</taxon>
        <taxon>Arthropoda</taxon>
        <taxon>Hexapoda</taxon>
        <taxon>Insecta</taxon>
        <taxon>Pterygota</taxon>
        <taxon>Neoptera</taxon>
        <taxon>Endopterygota</taxon>
        <taxon>Hymenoptera</taxon>
        <taxon>Cephoidea</taxon>
        <taxon>Cephidae</taxon>
        <taxon>Cephus</taxon>
    </lineage>
</organism>
<dbReference type="Pfam" id="PF06870">
    <property type="entry name" value="RNA_pol_I_A49"/>
    <property type="match status" value="1"/>
</dbReference>
<evidence type="ECO:0000313" key="8">
    <source>
        <dbReference type="RefSeq" id="XP_015609823.1"/>
    </source>
</evidence>
<dbReference type="Proteomes" id="UP000694920">
    <property type="component" value="Unplaced"/>
</dbReference>
<dbReference type="GO" id="GO:0003677">
    <property type="term" value="F:DNA binding"/>
    <property type="evidence" value="ECO:0007669"/>
    <property type="project" value="InterPro"/>
</dbReference>
<evidence type="ECO:0000256" key="1">
    <source>
        <dbReference type="ARBA" id="ARBA00004604"/>
    </source>
</evidence>
<dbReference type="PANTHER" id="PTHR14440">
    <property type="entry name" value="DNA-DIRECTED RNA POLYMERASE I SUBUNIT RPA49"/>
    <property type="match status" value="1"/>
</dbReference>
<feature type="coiled-coil region" evidence="6">
    <location>
        <begin position="130"/>
        <end position="157"/>
    </location>
</feature>
<evidence type="ECO:0000313" key="7">
    <source>
        <dbReference type="Proteomes" id="UP000694920"/>
    </source>
</evidence>
<keyword evidence="4" id="KW-0804">Transcription</keyword>
<dbReference type="AlphaFoldDB" id="A0AAJ7CFW1"/>
<proteinExistence type="inferred from homology"/>
<evidence type="ECO:0000256" key="6">
    <source>
        <dbReference type="SAM" id="Coils"/>
    </source>
</evidence>
<dbReference type="RefSeq" id="XP_015609823.1">
    <property type="nucleotide sequence ID" value="XM_015754337.2"/>
</dbReference>
<keyword evidence="6" id="KW-0175">Coiled coil</keyword>
<keyword evidence="7" id="KW-1185">Reference proteome</keyword>
<protein>
    <submittedName>
        <fullName evidence="8">Uncharacterized protein LOC107274802</fullName>
    </submittedName>
</protein>
<dbReference type="KEGG" id="ccin:107274802"/>
<dbReference type="GO" id="GO:0005730">
    <property type="term" value="C:nucleolus"/>
    <property type="evidence" value="ECO:0007669"/>
    <property type="project" value="UniProtKB-SubCell"/>
</dbReference>
<dbReference type="InterPro" id="IPR009668">
    <property type="entry name" value="RNA_pol-assoc_fac_A49-like"/>
</dbReference>
<reference evidence="8" key="1">
    <citation type="submission" date="2025-08" db="UniProtKB">
        <authorList>
            <consortium name="RefSeq"/>
        </authorList>
    </citation>
    <scope>IDENTIFICATION</scope>
</reference>
<comment type="similarity">
    <text evidence="2">Belongs to the eukaryotic RPA49/POLR1E RNA polymerase subunit family.</text>
</comment>
<sequence length="376" mass="42836">MKRPNEAVIDDVRIQPSKIQPIIVNFQNGELKDAEAKKMECDIFYDESQKNRMLALSNGRIVYSGYRPDLNKEPMYTMLAIHNKRTGKVRLIQAERWQVSPILDSKNNTEDISRGDEVALLNKQFGSKRMKRRTEQYERMKVNVESVKEQLEKTVSNVEIDKADLTLPSVNDESIGNTNVPTCNRNASTESEIYNPYEIVPESKLETLYEAATDVLESNVKGRSKFFTETLNYLKKQSESIVKVAFLLYIDCVATWLNMPIKDAKKRGVEICPYSRLINDHIIESYSMSSAHGRQRPTSMRDKAILHCMVLGLSILNFSLNIEVFSSIVNIRISSKRLTDLARVLGAVPLKSDKSVVVLKLPLPAKLVTFKKGRKK</sequence>
<keyword evidence="3" id="KW-0240">DNA-directed RNA polymerase</keyword>
<name>A0AAJ7CFW1_CEPCN</name>
<evidence type="ECO:0000256" key="2">
    <source>
        <dbReference type="ARBA" id="ARBA00009430"/>
    </source>
</evidence>
<evidence type="ECO:0000256" key="4">
    <source>
        <dbReference type="ARBA" id="ARBA00023163"/>
    </source>
</evidence>
<dbReference type="GO" id="GO:0006351">
    <property type="term" value="P:DNA-templated transcription"/>
    <property type="evidence" value="ECO:0007669"/>
    <property type="project" value="InterPro"/>
</dbReference>
<evidence type="ECO:0000256" key="3">
    <source>
        <dbReference type="ARBA" id="ARBA00022478"/>
    </source>
</evidence>
<dbReference type="GO" id="GO:0000428">
    <property type="term" value="C:DNA-directed RNA polymerase complex"/>
    <property type="evidence" value="ECO:0007669"/>
    <property type="project" value="UniProtKB-KW"/>
</dbReference>